<comment type="caution">
    <text evidence="4">The sequence shown here is derived from an EMBL/GenBank/DDBJ whole genome shotgun (WGS) entry which is preliminary data.</text>
</comment>
<keyword evidence="2" id="KW-0732">Signal</keyword>
<evidence type="ECO:0000313" key="5">
    <source>
        <dbReference type="Proteomes" id="UP001374579"/>
    </source>
</evidence>
<dbReference type="SUPFAM" id="SSF49329">
    <property type="entry name" value="Cu,Zn superoxide dismutase-like"/>
    <property type="match status" value="6"/>
</dbReference>
<dbReference type="GO" id="GO:0006801">
    <property type="term" value="P:superoxide metabolic process"/>
    <property type="evidence" value="ECO:0007669"/>
    <property type="project" value="InterPro"/>
</dbReference>
<protein>
    <recommendedName>
        <fullName evidence="3">Superoxide dismutase copper/zinc binding domain-containing protein</fullName>
    </recommendedName>
</protein>
<gene>
    <name evidence="4" type="ORF">V1264_012546</name>
</gene>
<keyword evidence="5" id="KW-1185">Reference proteome</keyword>
<dbReference type="InterPro" id="IPR036423">
    <property type="entry name" value="SOD-like_Cu/Zn_dom_sf"/>
</dbReference>
<feature type="domain" description="Superoxide dismutase copper/zinc binding" evidence="3">
    <location>
        <begin position="292"/>
        <end position="435"/>
    </location>
</feature>
<evidence type="ECO:0000313" key="4">
    <source>
        <dbReference type="EMBL" id="KAK7113211.1"/>
    </source>
</evidence>
<dbReference type="Gene3D" id="2.60.40.200">
    <property type="entry name" value="Superoxide dismutase, copper/zinc binding domain"/>
    <property type="match status" value="5"/>
</dbReference>
<dbReference type="Pfam" id="PF00080">
    <property type="entry name" value="Sod_Cu"/>
    <property type="match status" value="1"/>
</dbReference>
<evidence type="ECO:0000256" key="1">
    <source>
        <dbReference type="SAM" id="MobiDB-lite"/>
    </source>
</evidence>
<organism evidence="4 5">
    <name type="scientific">Littorina saxatilis</name>
    <dbReference type="NCBI Taxonomy" id="31220"/>
    <lineage>
        <taxon>Eukaryota</taxon>
        <taxon>Metazoa</taxon>
        <taxon>Spiralia</taxon>
        <taxon>Lophotrochozoa</taxon>
        <taxon>Mollusca</taxon>
        <taxon>Gastropoda</taxon>
        <taxon>Caenogastropoda</taxon>
        <taxon>Littorinimorpha</taxon>
        <taxon>Littorinoidea</taxon>
        <taxon>Littorinidae</taxon>
        <taxon>Littorina</taxon>
    </lineage>
</organism>
<evidence type="ECO:0000259" key="3">
    <source>
        <dbReference type="Pfam" id="PF00080"/>
    </source>
</evidence>
<feature type="region of interest" description="Disordered" evidence="1">
    <location>
        <begin position="420"/>
        <end position="501"/>
    </location>
</feature>
<dbReference type="InterPro" id="IPR001424">
    <property type="entry name" value="SOD_Cu_Zn_dom"/>
</dbReference>
<feature type="chain" id="PRO_5042902004" description="Superoxide dismutase copper/zinc binding domain-containing protein" evidence="2">
    <location>
        <begin position="23"/>
        <end position="1334"/>
    </location>
</feature>
<accession>A0AAN9BXF5</accession>
<reference evidence="4 5" key="1">
    <citation type="submission" date="2024-02" db="EMBL/GenBank/DDBJ databases">
        <title>Chromosome-scale genome assembly of the rough periwinkle Littorina saxatilis.</title>
        <authorList>
            <person name="De Jode A."/>
            <person name="Faria R."/>
            <person name="Formenti G."/>
            <person name="Sims Y."/>
            <person name="Smith T.P."/>
            <person name="Tracey A."/>
            <person name="Wood J.M.D."/>
            <person name="Zagrodzka Z.B."/>
            <person name="Johannesson K."/>
            <person name="Butlin R.K."/>
            <person name="Leder E.H."/>
        </authorList>
    </citation>
    <scope>NUCLEOTIDE SEQUENCE [LARGE SCALE GENOMIC DNA]</scope>
    <source>
        <strain evidence="4">Snail1</strain>
        <tissue evidence="4">Muscle</tissue>
    </source>
</reference>
<dbReference type="PANTHER" id="PTHR20910">
    <property type="entry name" value="AGAP001623-PA"/>
    <property type="match status" value="1"/>
</dbReference>
<name>A0AAN9BXF5_9CAEN</name>
<feature type="signal peptide" evidence="2">
    <location>
        <begin position="1"/>
        <end position="22"/>
    </location>
</feature>
<feature type="compositionally biased region" description="Low complexity" evidence="1">
    <location>
        <begin position="420"/>
        <end position="430"/>
    </location>
</feature>
<dbReference type="PANTHER" id="PTHR20910:SF1">
    <property type="entry name" value="SUPEROXIDE DISMUTASE COPPER_ZINC BINDING DOMAIN-CONTAINING PROTEIN"/>
    <property type="match status" value="1"/>
</dbReference>
<dbReference type="GO" id="GO:0046872">
    <property type="term" value="F:metal ion binding"/>
    <property type="evidence" value="ECO:0007669"/>
    <property type="project" value="InterPro"/>
</dbReference>
<sequence>MDWRCSPILCFFSVYVIATATSQQPRTLKAQFSSGGVKSEVTFTQNTPAANFCVKGFKLAQGVSRWQLHAYRVQYDVPDRCDAGRLGPRLYPNGTMGNVTLFGQDSIEGRSMVLLNSDNKIIACANVERTGNYITARATFRKGVLGAIMFRQHASSATTLTRVTSDLHLGNPGANGMELNWMVASTHDCLRVCKVYSPRQNSSNDACGENAQMSCAIGDLRGKLGAIPVGPTQGSSRMTAVDLNLPLSGPDSVLGKTIQIFATGDVKPRACAVITAYVPRTGVAKFNQKGAKGDVFVTQRSPFDPTLTRVCFKSLRSMGEGYHIHNLPVPQRLTADQNVCGMTSVSGHFNPFAVVYDDQTPAAGEGTGDMYEVGDLGKKYGLLSGLDTINKMYTDFNLPLFGVHSVLGRAVVLHRAATDSGQGMDMGSSGHNASMGHGMGDDHDTTTYHGTSMDGHNMAHGQTAMDQGQGHSGHSHDATDSHDPNRSMGHDDQTSSGDMTHHGHDRWMCSTLHDTATFTYALATFKYPVIGHVLLRQRVGDDGDTSVYVMLDYADGSTNITTGHFLSLHQTPASSDDLNADVNARCLSAGAVFDPFFVSDSTQCGPTSPRRCKVGSLSDKHGAMSVRAMEGAPSRAFFVDQDLTLQGPQSVIGKSVVLTGPGGSHVRLACAVIYKLWPRQADFMQWGVATFTQNTWIVEEPTKVQLNLNPLGDGEVDYSLSTLPVSNEPGERCSNLGGIFNPFGVSDTTPANGTKDQYPVGDLSGKFGRVSGSSPGQLTLVDPTLDLMGPLSVAGRALTLRNSARVVCGDLFDRGMAGGMYLSAVAKFTGDVVGEITLRQFLYRDGTTTHTTVLVNLRNAEDPQTTGHNWHVHVSRVGDDATASTGRCVSTGGHYNPYMVNVQQNYDECSMSNPLRCELGDQARKLGQYDLGSGVMIASDVDLPLIGLFTVVGRSIVVHAANSGGPRIACADIMPGLDTAVFHDVHVQAPAQIDRQALAQLLSTTLQTESYNIVVDVPDHPATQNVQCLTVRVYFLGLESRQLKEKLLNFLAFSSNAFGGLSPCTFEPVVCSLTRQGTVTMFSKEKFPVKQPCNYKLADLTCGQYDVTVTARNALDSKFKYYPSYFKVKVTSKEDSMVTWEGEMTTSELEKCLDGPSTQTPTSPWTTLRGANYTSDLVAMDRKGRSTTVSDSGDTFRVNIRLGDPRKAFSISCKDLKRSESYPASLCHSPSGDVDVLSERKTELGLRGKSQVVLYDVLNNQDMDQTAECKTFVDGFQDCKNEAKTIKSCEKILASCKVLTSLKGDYSTWFNTCLKAHCDDDKDSLKLLRKNNVA</sequence>
<evidence type="ECO:0000256" key="2">
    <source>
        <dbReference type="SAM" id="SignalP"/>
    </source>
</evidence>
<dbReference type="InterPro" id="IPR053257">
    <property type="entry name" value="Cu-only_SOD"/>
</dbReference>
<dbReference type="Proteomes" id="UP001374579">
    <property type="component" value="Unassembled WGS sequence"/>
</dbReference>
<feature type="compositionally biased region" description="Basic and acidic residues" evidence="1">
    <location>
        <begin position="474"/>
        <end position="501"/>
    </location>
</feature>
<dbReference type="EMBL" id="JBAMIC010000002">
    <property type="protein sequence ID" value="KAK7113211.1"/>
    <property type="molecule type" value="Genomic_DNA"/>
</dbReference>
<proteinExistence type="predicted"/>